<keyword evidence="1" id="KW-0479">Metal-binding</keyword>
<accession>A0ABD0YDZ6</accession>
<feature type="domain" description="C2H2-type" evidence="6">
    <location>
        <begin position="64"/>
        <end position="92"/>
    </location>
</feature>
<evidence type="ECO:0000256" key="2">
    <source>
        <dbReference type="ARBA" id="ARBA00022737"/>
    </source>
</evidence>
<feature type="domain" description="C2H2-type" evidence="6">
    <location>
        <begin position="132"/>
        <end position="160"/>
    </location>
</feature>
<dbReference type="InterPro" id="IPR013087">
    <property type="entry name" value="Znf_C2H2_type"/>
</dbReference>
<dbReference type="EMBL" id="JBFDAA010000009">
    <property type="protein sequence ID" value="KAL1129441.1"/>
    <property type="molecule type" value="Genomic_DNA"/>
</dbReference>
<dbReference type="PROSITE" id="PS50157">
    <property type="entry name" value="ZINC_FINGER_C2H2_2"/>
    <property type="match status" value="2"/>
</dbReference>
<keyword evidence="8" id="KW-1185">Reference proteome</keyword>
<organism evidence="7 8">
    <name type="scientific">Ranatra chinensis</name>
    <dbReference type="NCBI Taxonomy" id="642074"/>
    <lineage>
        <taxon>Eukaryota</taxon>
        <taxon>Metazoa</taxon>
        <taxon>Ecdysozoa</taxon>
        <taxon>Arthropoda</taxon>
        <taxon>Hexapoda</taxon>
        <taxon>Insecta</taxon>
        <taxon>Pterygota</taxon>
        <taxon>Neoptera</taxon>
        <taxon>Paraneoptera</taxon>
        <taxon>Hemiptera</taxon>
        <taxon>Heteroptera</taxon>
        <taxon>Panheteroptera</taxon>
        <taxon>Nepomorpha</taxon>
        <taxon>Nepidae</taxon>
        <taxon>Ranatrinae</taxon>
        <taxon>Ranatra</taxon>
    </lineage>
</organism>
<evidence type="ECO:0000256" key="5">
    <source>
        <dbReference type="PROSITE-ProRule" id="PRU00042"/>
    </source>
</evidence>
<gene>
    <name evidence="7" type="ORF">AAG570_013967</name>
</gene>
<evidence type="ECO:0000256" key="4">
    <source>
        <dbReference type="ARBA" id="ARBA00022833"/>
    </source>
</evidence>
<evidence type="ECO:0000259" key="6">
    <source>
        <dbReference type="PROSITE" id="PS50157"/>
    </source>
</evidence>
<dbReference type="GO" id="GO:0008270">
    <property type="term" value="F:zinc ion binding"/>
    <property type="evidence" value="ECO:0007669"/>
    <property type="project" value="UniProtKB-KW"/>
</dbReference>
<dbReference type="Proteomes" id="UP001558652">
    <property type="component" value="Unassembled WGS sequence"/>
</dbReference>
<dbReference type="InterPro" id="IPR050688">
    <property type="entry name" value="Zinc_finger/UBP_domain"/>
</dbReference>
<dbReference type="PANTHER" id="PTHR24403">
    <property type="entry name" value="ZINC FINGER PROTEIN"/>
    <property type="match status" value="1"/>
</dbReference>
<keyword evidence="4" id="KW-0862">Zinc</keyword>
<evidence type="ECO:0000313" key="8">
    <source>
        <dbReference type="Proteomes" id="UP001558652"/>
    </source>
</evidence>
<dbReference type="PANTHER" id="PTHR24403:SF102">
    <property type="entry name" value="RE1-SILENCING TRANSCRIPTION FACTOR"/>
    <property type="match status" value="1"/>
</dbReference>
<keyword evidence="2" id="KW-0677">Repeat</keyword>
<name>A0ABD0YDZ6_9HEMI</name>
<evidence type="ECO:0000256" key="1">
    <source>
        <dbReference type="ARBA" id="ARBA00022723"/>
    </source>
</evidence>
<keyword evidence="3 5" id="KW-0863">Zinc-finger</keyword>
<reference evidence="7 8" key="1">
    <citation type="submission" date="2024-07" db="EMBL/GenBank/DDBJ databases">
        <title>Chromosome-level genome assembly of the water stick insect Ranatra chinensis (Heteroptera: Nepidae).</title>
        <authorList>
            <person name="Liu X."/>
        </authorList>
    </citation>
    <scope>NUCLEOTIDE SEQUENCE [LARGE SCALE GENOMIC DNA]</scope>
    <source>
        <strain evidence="7">Cailab_2021Rc</strain>
        <tissue evidence="7">Muscle</tissue>
    </source>
</reference>
<dbReference type="SUPFAM" id="SSF57667">
    <property type="entry name" value="beta-beta-alpha zinc fingers"/>
    <property type="match status" value="2"/>
</dbReference>
<dbReference type="Pfam" id="PF13909">
    <property type="entry name" value="zf-H2C2_5"/>
    <property type="match status" value="1"/>
</dbReference>
<sequence length="191" mass="21571">MLDIGNYPLLQGLLGVGRGPLNEVGVTVSQTSLHRCPHCPYFSLKKFNLDRHINDKHDSNPRVFRCNVCGYVCKQKYSLKVHWIAKHKGRPPPTAGAHPSRADNSALSLLKSLLGSDWANRGDPSSPFSVYYQCPRCSYSTNKKCNLERHINDKHDTNPRLFVCQICAYSTKQKCNLKSHYIVKHKAIPPV</sequence>
<evidence type="ECO:0000313" key="7">
    <source>
        <dbReference type="EMBL" id="KAL1129441.1"/>
    </source>
</evidence>
<dbReference type="Gene3D" id="3.30.160.60">
    <property type="entry name" value="Classic Zinc Finger"/>
    <property type="match status" value="2"/>
</dbReference>
<proteinExistence type="predicted"/>
<dbReference type="AlphaFoldDB" id="A0ABD0YDZ6"/>
<dbReference type="SMART" id="SM00355">
    <property type="entry name" value="ZnF_C2H2"/>
    <property type="match status" value="4"/>
</dbReference>
<protein>
    <recommendedName>
        <fullName evidence="6">C2H2-type domain-containing protein</fullName>
    </recommendedName>
</protein>
<dbReference type="PROSITE" id="PS00028">
    <property type="entry name" value="ZINC_FINGER_C2H2_1"/>
    <property type="match status" value="1"/>
</dbReference>
<dbReference type="Pfam" id="PF00096">
    <property type="entry name" value="zf-C2H2"/>
    <property type="match status" value="1"/>
</dbReference>
<evidence type="ECO:0000256" key="3">
    <source>
        <dbReference type="ARBA" id="ARBA00022771"/>
    </source>
</evidence>
<comment type="caution">
    <text evidence="7">The sequence shown here is derived from an EMBL/GenBank/DDBJ whole genome shotgun (WGS) entry which is preliminary data.</text>
</comment>
<dbReference type="InterPro" id="IPR036236">
    <property type="entry name" value="Znf_C2H2_sf"/>
</dbReference>